<sequence>MRKPIELRQHLEAALPKVRQTPHKLKMFVDGGRILTSGTTKLAWMYAYTLQLQFLDWNDHPDTVIAPLLIWLRQHQFDVVDNKDKKGIRFNAEFLDAHNMDLIMDIDLTERVLGKPHPTQPGAVQLEHLTDTPPLHMPMRERWEIFIRDEKVAQWDYPPSGHTPGA</sequence>
<accession>A0ABV9GXY3</accession>
<dbReference type="InterPro" id="IPR009678">
    <property type="entry name" value="Phage_tail_completion_R"/>
</dbReference>
<dbReference type="Proteomes" id="UP001595967">
    <property type="component" value="Unassembled WGS sequence"/>
</dbReference>
<dbReference type="Pfam" id="PF06891">
    <property type="entry name" value="P2_Phage_GpR"/>
    <property type="match status" value="1"/>
</dbReference>
<evidence type="ECO:0000313" key="2">
    <source>
        <dbReference type="Proteomes" id="UP001595967"/>
    </source>
</evidence>
<name>A0ABV9GXY3_9BURK</name>
<protein>
    <submittedName>
        <fullName evidence="1">Phage tail protein</fullName>
    </submittedName>
</protein>
<gene>
    <name evidence="1" type="ORF">ACFO3A_12700</name>
</gene>
<dbReference type="EMBL" id="JBHSEW010000011">
    <property type="protein sequence ID" value="MFC4623069.1"/>
    <property type="molecule type" value="Genomic_DNA"/>
</dbReference>
<keyword evidence="2" id="KW-1185">Reference proteome</keyword>
<proteinExistence type="predicted"/>
<comment type="caution">
    <text evidence="1">The sequence shown here is derived from an EMBL/GenBank/DDBJ whole genome shotgun (WGS) entry which is preliminary data.</text>
</comment>
<dbReference type="RefSeq" id="WP_377726932.1">
    <property type="nucleotide sequence ID" value="NZ_JBHSEW010000011.1"/>
</dbReference>
<evidence type="ECO:0000313" key="1">
    <source>
        <dbReference type="EMBL" id="MFC4623069.1"/>
    </source>
</evidence>
<organism evidence="1 2">
    <name type="scientific">Comamonas nitrativorans</name>
    <dbReference type="NCBI Taxonomy" id="108437"/>
    <lineage>
        <taxon>Bacteria</taxon>
        <taxon>Pseudomonadati</taxon>
        <taxon>Pseudomonadota</taxon>
        <taxon>Betaproteobacteria</taxon>
        <taxon>Burkholderiales</taxon>
        <taxon>Comamonadaceae</taxon>
        <taxon>Comamonas</taxon>
    </lineage>
</organism>
<reference evidence="2" key="1">
    <citation type="journal article" date="2019" name="Int. J. Syst. Evol. Microbiol.">
        <title>The Global Catalogue of Microorganisms (GCM) 10K type strain sequencing project: providing services to taxonomists for standard genome sequencing and annotation.</title>
        <authorList>
            <consortium name="The Broad Institute Genomics Platform"/>
            <consortium name="The Broad Institute Genome Sequencing Center for Infectious Disease"/>
            <person name="Wu L."/>
            <person name="Ma J."/>
        </authorList>
    </citation>
    <scope>NUCLEOTIDE SEQUENCE [LARGE SCALE GENOMIC DNA]</scope>
    <source>
        <strain evidence="2">JCM 11650</strain>
    </source>
</reference>